<feature type="compositionally biased region" description="Low complexity" evidence="1">
    <location>
        <begin position="88"/>
        <end position="104"/>
    </location>
</feature>
<sequence>MTGPGDERRTAVPATFGASPDRPAEPHPQGSADESYPRDSTGGPRSPGSAGGSYPPGPAAAGAYPHGSVAAAGGLPVASAAVPPPVAAPSITAPPVGAPPVGADAPVRGAPGVRIDADADAVGTATATALATADPLPRALASPLAAPESHPPAPPAPPPARSPGGEAAPGRGGPSGRLPRLRIGTHAVSPAALARLSPTPLPAGLVLGADRRRAAVAIRLFRPEPTRVTLVGGVWAGQLVAFRALALGARIVVLTADPATWAGFGPAALGRAADQVEVRADGRPVPATGTAQQPTLIVRDLPPGATRPAVPGSTTPGSTLHDPATVGAAALGAWQAELTVLRRLDPGTAPALRDSDLCVLQRLSADESVAAAQALRLPPDSARFLQVMADDMLTLVGGGTDRHLWISQTSVEQHLLGAPRR</sequence>
<feature type="compositionally biased region" description="Pro residues" evidence="1">
    <location>
        <begin position="149"/>
        <end position="161"/>
    </location>
</feature>
<feature type="compositionally biased region" description="Low complexity" evidence="1">
    <location>
        <begin position="59"/>
        <end position="81"/>
    </location>
</feature>
<dbReference type="STRING" id="121616.GA0070216_103108"/>
<dbReference type="Proteomes" id="UP000198797">
    <property type="component" value="Unassembled WGS sequence"/>
</dbReference>
<evidence type="ECO:0000313" key="2">
    <source>
        <dbReference type="EMBL" id="SCE91545.1"/>
    </source>
</evidence>
<evidence type="ECO:0000256" key="1">
    <source>
        <dbReference type="SAM" id="MobiDB-lite"/>
    </source>
</evidence>
<gene>
    <name evidence="2" type="ORF">GA0070216_103108</name>
</gene>
<dbReference type="AlphaFoldDB" id="A0A1C4W5T9"/>
<name>A0A1C4W5T9_9ACTN</name>
<proteinExistence type="predicted"/>
<feature type="region of interest" description="Disordered" evidence="1">
    <location>
        <begin position="1"/>
        <end position="104"/>
    </location>
</feature>
<organism evidence="2 3">
    <name type="scientific">Micromonospora matsumotoense</name>
    <dbReference type="NCBI Taxonomy" id="121616"/>
    <lineage>
        <taxon>Bacteria</taxon>
        <taxon>Bacillati</taxon>
        <taxon>Actinomycetota</taxon>
        <taxon>Actinomycetes</taxon>
        <taxon>Micromonosporales</taxon>
        <taxon>Micromonosporaceae</taxon>
        <taxon>Micromonospora</taxon>
    </lineage>
</organism>
<reference evidence="3" key="1">
    <citation type="submission" date="2016-06" db="EMBL/GenBank/DDBJ databases">
        <authorList>
            <person name="Varghese N."/>
            <person name="Submissions Spin"/>
        </authorList>
    </citation>
    <scope>NUCLEOTIDE SEQUENCE [LARGE SCALE GENOMIC DNA]</scope>
    <source>
        <strain evidence="3">DSM 44100</strain>
    </source>
</reference>
<dbReference type="RefSeq" id="WP_091241318.1">
    <property type="nucleotide sequence ID" value="NZ_FMCU01000003.1"/>
</dbReference>
<dbReference type="EMBL" id="FMCU01000003">
    <property type="protein sequence ID" value="SCE91545.1"/>
    <property type="molecule type" value="Genomic_DNA"/>
</dbReference>
<accession>A0A1C4W5T9</accession>
<dbReference type="OrthoDB" id="4669120at2"/>
<keyword evidence="3" id="KW-1185">Reference proteome</keyword>
<evidence type="ECO:0000313" key="3">
    <source>
        <dbReference type="Proteomes" id="UP000198797"/>
    </source>
</evidence>
<feature type="region of interest" description="Disordered" evidence="1">
    <location>
        <begin position="142"/>
        <end position="181"/>
    </location>
</feature>
<feature type="compositionally biased region" description="Basic and acidic residues" evidence="1">
    <location>
        <begin position="1"/>
        <end position="10"/>
    </location>
</feature>
<protein>
    <submittedName>
        <fullName evidence="2">Uncharacterized protein</fullName>
    </submittedName>
</protein>